<feature type="domain" description="CusB-like beta-barrel" evidence="3">
    <location>
        <begin position="203"/>
        <end position="276"/>
    </location>
</feature>
<dbReference type="AlphaFoldDB" id="A0A176XHH6"/>
<dbReference type="InterPro" id="IPR058627">
    <property type="entry name" value="MdtA-like_C"/>
</dbReference>
<dbReference type="Gene3D" id="2.40.420.20">
    <property type="match status" value="1"/>
</dbReference>
<evidence type="ECO:0000259" key="4">
    <source>
        <dbReference type="Pfam" id="PF25967"/>
    </source>
</evidence>
<accession>A0A176XHH6</accession>
<dbReference type="GO" id="GO:1990281">
    <property type="term" value="C:efflux pump complex"/>
    <property type="evidence" value="ECO:0007669"/>
    <property type="project" value="TreeGrafter"/>
</dbReference>
<dbReference type="Pfam" id="PF25954">
    <property type="entry name" value="Beta-barrel_RND_2"/>
    <property type="match status" value="1"/>
</dbReference>
<dbReference type="Gene3D" id="1.10.287.470">
    <property type="entry name" value="Helix hairpin bin"/>
    <property type="match status" value="1"/>
</dbReference>
<evidence type="ECO:0000259" key="3">
    <source>
        <dbReference type="Pfam" id="PF25954"/>
    </source>
</evidence>
<proteinExistence type="inferred from homology"/>
<dbReference type="EMBL" id="LXPS01000003">
    <property type="protein sequence ID" value="OAE49251.1"/>
    <property type="molecule type" value="Genomic_DNA"/>
</dbReference>
<gene>
    <name evidence="6" type="ORF">A7J57_01170</name>
</gene>
<dbReference type="SUPFAM" id="SSF111369">
    <property type="entry name" value="HlyD-like secretion proteins"/>
    <property type="match status" value="1"/>
</dbReference>
<reference evidence="6 7" key="1">
    <citation type="submission" date="2016-05" db="EMBL/GenBank/DDBJ databases">
        <authorList>
            <person name="Lavstsen T."/>
            <person name="Jespersen J.S."/>
        </authorList>
    </citation>
    <scope>NUCLEOTIDE SEQUENCE [LARGE SCALE GENOMIC DNA]</scope>
    <source>
        <strain evidence="6 7">KCJ1736</strain>
    </source>
</reference>
<evidence type="ECO:0000259" key="5">
    <source>
        <dbReference type="Pfam" id="PF25973"/>
    </source>
</evidence>
<sequence length="358" mass="38050">MTIKKTVILLAVLTLAGCSDQGQEKKTSGPRPIISAVVGIGRSAGGYPGVVEARVSSDLGFRILGNVNSRPVEVGDFVTRGQVLATLESSSQSLEVSAAEADLRNAEARRANAQVTRDRQRTLADAGLGITAIFEQAEQALKSAQANVGKAEAVLAKAREQLDYTTLRAQFDGIVTRTSAEVGQTADAGAPVVTIAQPDEREVVIDVPDGVYRGLRIGTPFVLRLQLDDQMAVRGLVRELAPSADPLTRTRRVRITLLSPGNGFRIGAVATAYLAPSDSTRVTVPRRAVGTGDGAFVWIVDEDRRTVTKRAIEVEEASLSTDEVTVLQGLDDGERVVLAGVNSLVEGQAIRLSKRSEL</sequence>
<evidence type="ECO:0000313" key="7">
    <source>
        <dbReference type="Proteomes" id="UP000077098"/>
    </source>
</evidence>
<dbReference type="GO" id="GO:0015562">
    <property type="term" value="F:efflux transmembrane transporter activity"/>
    <property type="evidence" value="ECO:0007669"/>
    <property type="project" value="TreeGrafter"/>
</dbReference>
<dbReference type="PROSITE" id="PS51257">
    <property type="entry name" value="PROKAR_LIPOPROTEIN"/>
    <property type="match status" value="1"/>
</dbReference>
<dbReference type="PANTHER" id="PTHR30469">
    <property type="entry name" value="MULTIDRUG RESISTANCE PROTEIN MDTA"/>
    <property type="match status" value="1"/>
</dbReference>
<evidence type="ECO:0000313" key="6">
    <source>
        <dbReference type="EMBL" id="OAE49251.1"/>
    </source>
</evidence>
<evidence type="ECO:0000256" key="1">
    <source>
        <dbReference type="ARBA" id="ARBA00009477"/>
    </source>
</evidence>
<dbReference type="Pfam" id="PF25967">
    <property type="entry name" value="RND-MFP_C"/>
    <property type="match status" value="1"/>
</dbReference>
<dbReference type="Proteomes" id="UP000077098">
    <property type="component" value="Unassembled WGS sequence"/>
</dbReference>
<dbReference type="Gene3D" id="2.40.50.100">
    <property type="match status" value="1"/>
</dbReference>
<comment type="similarity">
    <text evidence="1">Belongs to the membrane fusion protein (MFP) (TC 8.A.1) family.</text>
</comment>
<feature type="domain" description="CzcB-like barrel-sandwich hybrid" evidence="5">
    <location>
        <begin position="62"/>
        <end position="196"/>
    </location>
</feature>
<dbReference type="Gene3D" id="2.40.30.170">
    <property type="match status" value="1"/>
</dbReference>
<dbReference type="InterPro" id="IPR058647">
    <property type="entry name" value="BSH_CzcB-like"/>
</dbReference>
<dbReference type="InterPro" id="IPR006143">
    <property type="entry name" value="RND_pump_MFP"/>
</dbReference>
<comment type="caution">
    <text evidence="6">The sequence shown here is derived from an EMBL/GenBank/DDBJ whole genome shotgun (WGS) entry which is preliminary data.</text>
</comment>
<evidence type="ECO:0000256" key="2">
    <source>
        <dbReference type="SAM" id="Coils"/>
    </source>
</evidence>
<feature type="coiled-coil region" evidence="2">
    <location>
        <begin position="96"/>
        <end position="161"/>
    </location>
</feature>
<dbReference type="Pfam" id="PF25973">
    <property type="entry name" value="BSH_CzcB"/>
    <property type="match status" value="1"/>
</dbReference>
<name>A0A176XHH6_AGRTU</name>
<keyword evidence="2" id="KW-0175">Coiled coil</keyword>
<dbReference type="InterPro" id="IPR058792">
    <property type="entry name" value="Beta-barrel_RND_2"/>
</dbReference>
<dbReference type="PANTHER" id="PTHR30469:SF15">
    <property type="entry name" value="HLYD FAMILY OF SECRETION PROTEINS"/>
    <property type="match status" value="1"/>
</dbReference>
<dbReference type="NCBIfam" id="TIGR01730">
    <property type="entry name" value="RND_mfp"/>
    <property type="match status" value="1"/>
</dbReference>
<protein>
    <submittedName>
        <fullName evidence="6">Uncharacterized protein</fullName>
    </submittedName>
</protein>
<dbReference type="RefSeq" id="WP_063947412.1">
    <property type="nucleotide sequence ID" value="NZ_LXPS01000003.1"/>
</dbReference>
<feature type="domain" description="Multidrug resistance protein MdtA-like C-terminal permuted SH3" evidence="4">
    <location>
        <begin position="282"/>
        <end position="341"/>
    </location>
</feature>
<organism evidence="6 7">
    <name type="scientific">Agrobacterium tumefaciens</name>
    <dbReference type="NCBI Taxonomy" id="358"/>
    <lineage>
        <taxon>Bacteria</taxon>
        <taxon>Pseudomonadati</taxon>
        <taxon>Pseudomonadota</taxon>
        <taxon>Alphaproteobacteria</taxon>
        <taxon>Hyphomicrobiales</taxon>
        <taxon>Rhizobiaceae</taxon>
        <taxon>Rhizobium/Agrobacterium group</taxon>
        <taxon>Agrobacterium</taxon>
        <taxon>Agrobacterium tumefaciens complex</taxon>
    </lineage>
</organism>